<evidence type="ECO:0000313" key="7">
    <source>
        <dbReference type="EMBL" id="GHO48694.1"/>
    </source>
</evidence>
<dbReference type="GO" id="GO:0000155">
    <property type="term" value="F:phosphorelay sensor kinase activity"/>
    <property type="evidence" value="ECO:0007669"/>
    <property type="project" value="InterPro"/>
</dbReference>
<dbReference type="GO" id="GO:0016020">
    <property type="term" value="C:membrane"/>
    <property type="evidence" value="ECO:0007669"/>
    <property type="project" value="InterPro"/>
</dbReference>
<evidence type="ECO:0000313" key="8">
    <source>
        <dbReference type="Proteomes" id="UP000612362"/>
    </source>
</evidence>
<dbReference type="Pfam" id="PF02518">
    <property type="entry name" value="HATPase_c"/>
    <property type="match status" value="1"/>
</dbReference>
<feature type="transmembrane region" description="Helical" evidence="5">
    <location>
        <begin position="73"/>
        <end position="94"/>
    </location>
</feature>
<dbReference type="EMBL" id="BNJF01000004">
    <property type="protein sequence ID" value="GHO48694.1"/>
    <property type="molecule type" value="Genomic_DNA"/>
</dbReference>
<dbReference type="CDD" id="cd16917">
    <property type="entry name" value="HATPase_UhpB-NarQ-NarX-like"/>
    <property type="match status" value="1"/>
</dbReference>
<evidence type="ECO:0000256" key="5">
    <source>
        <dbReference type="SAM" id="Phobius"/>
    </source>
</evidence>
<dbReference type="PANTHER" id="PTHR24421">
    <property type="entry name" value="NITRATE/NITRITE SENSOR PROTEIN NARX-RELATED"/>
    <property type="match status" value="1"/>
</dbReference>
<evidence type="ECO:0000259" key="6">
    <source>
        <dbReference type="PROSITE" id="PS50109"/>
    </source>
</evidence>
<evidence type="ECO:0000256" key="1">
    <source>
        <dbReference type="ARBA" id="ARBA00022679"/>
    </source>
</evidence>
<dbReference type="InterPro" id="IPR050482">
    <property type="entry name" value="Sensor_HK_TwoCompSys"/>
</dbReference>
<dbReference type="PANTHER" id="PTHR24421:SF55">
    <property type="entry name" value="SENSOR HISTIDINE KINASE YDFH"/>
    <property type="match status" value="1"/>
</dbReference>
<evidence type="ECO:0000256" key="4">
    <source>
        <dbReference type="SAM" id="Coils"/>
    </source>
</evidence>
<dbReference type="InterPro" id="IPR005467">
    <property type="entry name" value="His_kinase_dom"/>
</dbReference>
<reference evidence="7" key="1">
    <citation type="submission" date="2020-10" db="EMBL/GenBank/DDBJ databases">
        <title>Taxonomic study of unclassified bacteria belonging to the class Ktedonobacteria.</title>
        <authorList>
            <person name="Yabe S."/>
            <person name="Wang C.M."/>
            <person name="Zheng Y."/>
            <person name="Sakai Y."/>
            <person name="Cavaletti L."/>
            <person name="Monciardini P."/>
            <person name="Donadio S."/>
        </authorList>
    </citation>
    <scope>NUCLEOTIDE SEQUENCE</scope>
    <source>
        <strain evidence="7">SOSP1-1</strain>
    </source>
</reference>
<proteinExistence type="predicted"/>
<dbReference type="Pfam" id="PF07730">
    <property type="entry name" value="HisKA_3"/>
    <property type="match status" value="1"/>
</dbReference>
<feature type="domain" description="Histidine kinase" evidence="6">
    <location>
        <begin position="284"/>
        <end position="373"/>
    </location>
</feature>
<dbReference type="AlphaFoldDB" id="A0A8J3IAX1"/>
<dbReference type="InterPro" id="IPR036890">
    <property type="entry name" value="HATPase_C_sf"/>
</dbReference>
<protein>
    <submittedName>
        <fullName evidence="7">Sensor histidine kinase YdfH</fullName>
    </submittedName>
</protein>
<gene>
    <name evidence="7" type="primary">ydfH_1</name>
    <name evidence="7" type="ORF">KSX_68570</name>
</gene>
<dbReference type="Gene3D" id="1.20.5.1930">
    <property type="match status" value="1"/>
</dbReference>
<evidence type="ECO:0000256" key="3">
    <source>
        <dbReference type="ARBA" id="ARBA00023012"/>
    </source>
</evidence>
<name>A0A8J3IAX1_9CHLR</name>
<keyword evidence="5" id="KW-0812">Transmembrane</keyword>
<keyword evidence="5" id="KW-0472">Membrane</keyword>
<keyword evidence="4" id="KW-0175">Coiled coil</keyword>
<dbReference type="InterPro" id="IPR011712">
    <property type="entry name" value="Sig_transdc_His_kin_sub3_dim/P"/>
</dbReference>
<keyword evidence="3" id="KW-0902">Two-component regulatory system</keyword>
<dbReference type="GO" id="GO:0046983">
    <property type="term" value="F:protein dimerization activity"/>
    <property type="evidence" value="ECO:0007669"/>
    <property type="project" value="InterPro"/>
</dbReference>
<keyword evidence="1" id="KW-0808">Transferase</keyword>
<dbReference type="InterPro" id="IPR003594">
    <property type="entry name" value="HATPase_dom"/>
</dbReference>
<keyword evidence="2 7" id="KW-0418">Kinase</keyword>
<evidence type="ECO:0000256" key="2">
    <source>
        <dbReference type="ARBA" id="ARBA00022777"/>
    </source>
</evidence>
<keyword evidence="8" id="KW-1185">Reference proteome</keyword>
<feature type="transmembrane region" description="Helical" evidence="5">
    <location>
        <begin position="6"/>
        <end position="26"/>
    </location>
</feature>
<keyword evidence="5" id="KW-1133">Transmembrane helix</keyword>
<dbReference type="PROSITE" id="PS50109">
    <property type="entry name" value="HIS_KIN"/>
    <property type="match status" value="1"/>
</dbReference>
<accession>A0A8J3IAX1</accession>
<dbReference type="SUPFAM" id="SSF55874">
    <property type="entry name" value="ATPase domain of HSP90 chaperone/DNA topoisomerase II/histidine kinase"/>
    <property type="match status" value="1"/>
</dbReference>
<organism evidence="7 8">
    <name type="scientific">Ktedonospora formicarum</name>
    <dbReference type="NCBI Taxonomy" id="2778364"/>
    <lineage>
        <taxon>Bacteria</taxon>
        <taxon>Bacillati</taxon>
        <taxon>Chloroflexota</taxon>
        <taxon>Ktedonobacteria</taxon>
        <taxon>Ktedonobacterales</taxon>
        <taxon>Ktedonobacteraceae</taxon>
        <taxon>Ktedonospora</taxon>
    </lineage>
</organism>
<dbReference type="Gene3D" id="3.30.565.10">
    <property type="entry name" value="Histidine kinase-like ATPase, C-terminal domain"/>
    <property type="match status" value="1"/>
</dbReference>
<dbReference type="Proteomes" id="UP000612362">
    <property type="component" value="Unassembled WGS sequence"/>
</dbReference>
<feature type="coiled-coil region" evidence="4">
    <location>
        <begin position="142"/>
        <end position="172"/>
    </location>
</feature>
<comment type="caution">
    <text evidence="7">The sequence shown here is derived from an EMBL/GenBank/DDBJ whole genome shotgun (WGS) entry which is preliminary data.</text>
</comment>
<feature type="transmembrane region" description="Helical" evidence="5">
    <location>
        <begin position="115"/>
        <end position="136"/>
    </location>
</feature>
<dbReference type="SMART" id="SM00387">
    <property type="entry name" value="HATPase_c"/>
    <property type="match status" value="1"/>
</dbReference>
<sequence length="378" mass="42147">MSEQTVPGRFLLFTLLMMLHWSLYGINSSRASDSVWWRGCYLAIQTLLIILISAIAHDFTVTFFLYLTLVGEIASQVLSIRMILLEGFACLLLFSMNLNRTFGGKVVPFLTSRSVPFSIALAYALPVFILVIGYALQQTLVRAQTQRLLHELEQAHRQLAEDATRIEELTRTTERQRMARELHDTLAQGLAGLLLQLEAVKAHLVAKREERALEVVTQAMGRARTTLATARSAIDDLRTEVMPSTDLRQALEEETLRFTEATGILCTTQFALFSSIPLALGESIRRSVAEGLLNIARHAQASQVWVWVTEHEQKLIIEVRDNGIGFDPESLSKPGHYGLLGLRERARLLGGQLVVHTALGEGTTLRLLLPVERPGKPA</sequence>